<dbReference type="AlphaFoldDB" id="A0A6J6D4Q3"/>
<dbReference type="Pfam" id="PF10996">
    <property type="entry name" value="Beta-Casp"/>
    <property type="match status" value="1"/>
</dbReference>
<dbReference type="InterPro" id="IPR036866">
    <property type="entry name" value="RibonucZ/Hydroxyglut_hydro"/>
</dbReference>
<feature type="compositionally biased region" description="Basic and acidic residues" evidence="2">
    <location>
        <begin position="486"/>
        <end position="512"/>
    </location>
</feature>
<dbReference type="InterPro" id="IPR012349">
    <property type="entry name" value="Split_barrel_FMN-bd"/>
</dbReference>
<gene>
    <name evidence="5" type="ORF">UFOPK1493_01613</name>
</gene>
<dbReference type="InterPro" id="IPR022712">
    <property type="entry name" value="Beta_Casp"/>
</dbReference>
<evidence type="ECO:0000256" key="1">
    <source>
        <dbReference type="ARBA" id="ARBA00022801"/>
    </source>
</evidence>
<dbReference type="PANTHER" id="PTHR11203:SF37">
    <property type="entry name" value="INTEGRATOR COMPLEX SUBUNIT 11"/>
    <property type="match status" value="1"/>
</dbReference>
<dbReference type="Pfam" id="PF00753">
    <property type="entry name" value="Lactamase_B"/>
    <property type="match status" value="1"/>
</dbReference>
<evidence type="ECO:0000256" key="2">
    <source>
        <dbReference type="SAM" id="MobiDB-lite"/>
    </source>
</evidence>
<dbReference type="Gene3D" id="2.30.110.10">
    <property type="entry name" value="Electron Transport, Fmn-binding Protein, Chain A"/>
    <property type="match status" value="1"/>
</dbReference>
<organism evidence="5">
    <name type="scientific">freshwater metagenome</name>
    <dbReference type="NCBI Taxonomy" id="449393"/>
    <lineage>
        <taxon>unclassified sequences</taxon>
        <taxon>metagenomes</taxon>
        <taxon>ecological metagenomes</taxon>
    </lineage>
</organism>
<dbReference type="Pfam" id="PF07521">
    <property type="entry name" value="RMMBL"/>
    <property type="match status" value="1"/>
</dbReference>
<sequence length="648" mass="70537">MSIALLTPFGGVRTVTGSRFLVEVDGRRVLVDAGLFQGLKELRERNWADFPVAPRSLDAIVVTHAHLDHCGYLPRLVNGGFGGPVHVTYDTGKLMSVVLPDSGRLQEEEARYANRAGYSRHRPALALYTEDDAWNALERLVPRSFDEEFEVVPGMVARFEPAGHILGSSILRLRLSPDGGEPVHVTFSGDLGRQQHPLLRPPAIVGETDWIVIESTYGDREHAEDDTVDRLAELVERTVDRGGKVIIPAFAVDRTEVLLFHLRQLAEEGRLPSVPVYVDSPMALAALGVYREAIDGHAEDVRPDLHGDGSLFRVPRLDEVLDAQGSKAVSAMGGPAIVIAGSGMATGGRVVHHLARFLPDPANSVALVGFQAAGTRGRQLLEGADSLKIHGRYVPVRAEVCDLSGFSVHADGSELIDWLRTADREPSGVFVVHGEERASLTLQRRIVDELGWNAVVPRDGERLDLHVAALPAGAAVPATGSTRGGEVGEHAGRGRDEVPAGAEREGKEMSPDDARRRLAIADHGVLSTVDPDRGVHAVPVCFAVVGDHVVVPVDTVKPKASRSLRRTDNLVADPRASLLVDHWDRHDWQQLWWVRADLRRCAAGTVSPSTTAQLERALRERYPQYRTTEFADLLVFDLEKIGGWVAAG</sequence>
<feature type="domain" description="Beta-Casp" evidence="4">
    <location>
        <begin position="255"/>
        <end position="380"/>
    </location>
</feature>
<dbReference type="SUPFAM" id="SSF56281">
    <property type="entry name" value="Metallo-hydrolase/oxidoreductase"/>
    <property type="match status" value="1"/>
</dbReference>
<feature type="region of interest" description="Disordered" evidence="2">
    <location>
        <begin position="476"/>
        <end position="512"/>
    </location>
</feature>
<dbReference type="GO" id="GO:0004521">
    <property type="term" value="F:RNA endonuclease activity"/>
    <property type="evidence" value="ECO:0007669"/>
    <property type="project" value="TreeGrafter"/>
</dbReference>
<protein>
    <submittedName>
        <fullName evidence="5">Unannotated protein</fullName>
    </submittedName>
</protein>
<dbReference type="CDD" id="cd16295">
    <property type="entry name" value="TTHA0252-CPSF-like_MBL-fold"/>
    <property type="match status" value="1"/>
</dbReference>
<name>A0A6J6D4Q3_9ZZZZ</name>
<reference evidence="5" key="1">
    <citation type="submission" date="2020-05" db="EMBL/GenBank/DDBJ databases">
        <authorList>
            <person name="Chiriac C."/>
            <person name="Salcher M."/>
            <person name="Ghai R."/>
            <person name="Kavagutti S V."/>
        </authorList>
    </citation>
    <scope>NUCLEOTIDE SEQUENCE</scope>
</reference>
<keyword evidence="1" id="KW-0378">Hydrolase</keyword>
<evidence type="ECO:0000259" key="4">
    <source>
        <dbReference type="SMART" id="SM01027"/>
    </source>
</evidence>
<proteinExistence type="predicted"/>
<feature type="domain" description="Metallo-beta-lactamase" evidence="3">
    <location>
        <begin position="16"/>
        <end position="250"/>
    </location>
</feature>
<evidence type="ECO:0000259" key="3">
    <source>
        <dbReference type="SMART" id="SM00849"/>
    </source>
</evidence>
<dbReference type="PANTHER" id="PTHR11203">
    <property type="entry name" value="CLEAVAGE AND POLYADENYLATION SPECIFICITY FACTOR FAMILY MEMBER"/>
    <property type="match status" value="1"/>
</dbReference>
<accession>A0A6J6D4Q3</accession>
<dbReference type="SUPFAM" id="SSF50475">
    <property type="entry name" value="FMN-binding split barrel"/>
    <property type="match status" value="1"/>
</dbReference>
<dbReference type="InterPro" id="IPR001279">
    <property type="entry name" value="Metallo-B-lactamas"/>
</dbReference>
<dbReference type="GO" id="GO:0016787">
    <property type="term" value="F:hydrolase activity"/>
    <property type="evidence" value="ECO:0007669"/>
    <property type="project" value="UniProtKB-KW"/>
</dbReference>
<dbReference type="Gene3D" id="3.60.15.10">
    <property type="entry name" value="Ribonuclease Z/Hydroxyacylglutathione hydrolase-like"/>
    <property type="match status" value="1"/>
</dbReference>
<dbReference type="InterPro" id="IPR011108">
    <property type="entry name" value="RMMBL"/>
</dbReference>
<dbReference type="EMBL" id="CAEZSR010000051">
    <property type="protein sequence ID" value="CAB4558757.1"/>
    <property type="molecule type" value="Genomic_DNA"/>
</dbReference>
<dbReference type="SMART" id="SM00849">
    <property type="entry name" value="Lactamase_B"/>
    <property type="match status" value="1"/>
</dbReference>
<dbReference type="Gene3D" id="3.40.50.10890">
    <property type="match status" value="1"/>
</dbReference>
<dbReference type="InterPro" id="IPR050698">
    <property type="entry name" value="MBL"/>
</dbReference>
<dbReference type="SMART" id="SM01027">
    <property type="entry name" value="Beta-Casp"/>
    <property type="match status" value="1"/>
</dbReference>
<evidence type="ECO:0000313" key="5">
    <source>
        <dbReference type="EMBL" id="CAB4558757.1"/>
    </source>
</evidence>